<dbReference type="SUPFAM" id="SSF82866">
    <property type="entry name" value="Multidrug efflux transporter AcrB transmembrane domain"/>
    <property type="match status" value="2"/>
</dbReference>
<sequence>MQQSSLNKMIDAVIFKHRAVVLILFALITVAMGYFASQLKVDASFEKNIPLEHPYMKETYLKHEEEFGGANRILIALEDSSGDIFNAQFFRALSLATERVNAISSVNQPQVQSLFTPNTRYLEVVEDGLEGGPVIPASFDFDNPESIDKVRKNALKGGFVGRLVSNDFSSAMVSAQLFAIDPTTKEETDFISVAKQLEQIRVDIEQQFPNVKLHIIGFSKMIGDISDGAQGVLMFFGAAFLITALLVYFYSHSIQLSILPLLTSVVAVVWQLGLLTLFGFGIDPMSILVPFLVFAIGVSHGVQMINAVGKNVSGGATALDASCAACCRLFIPGMVALVSDTIGFLTLLLIEIDIIKELAVTASIGVAVIILTNLILLPVLLSFARFDKKFSDKVTRGAARQSILWRKLASFAEPRNAKITIIVAAVLAIGGSYLANDMKIGDLHEGAPSLRPDSVYNKDTAFITERFSIGTDVISVMAETKIDGCTDYQVMQTIDDFQWHLQNLSGVQSTISITSISKMLNAGFFEGNLKWKVLPRETATLAQSIRYVETSAGLFDKDCQFMPIMVFTVDHKAETIEEVINAVKEYREANPSDLVEFKLAMGPVGVMAATNEAVAAAQYPMLIGVYIAVIFLCLISFRSIRSTLCIIIPLALVSVLAQALMTWLEIGLTVATLPVIALGVGIGVDYGIYIFSRMLDFIRAGDSIHEAFYKTLNLTGNAVFFTGITLAIGVSTWIFSALQFQADMGILLTFMFLFNMLGAVILLPALASLFYRR</sequence>
<comment type="subcellular location">
    <subcellularLocation>
        <location evidence="1">Cell membrane</location>
        <topology evidence="1">Multi-pass membrane protein</topology>
    </subcellularLocation>
</comment>
<evidence type="ECO:0000256" key="4">
    <source>
        <dbReference type="ARBA" id="ARBA00022989"/>
    </source>
</evidence>
<feature type="transmembrane region" description="Helical" evidence="6">
    <location>
        <begin position="746"/>
        <end position="771"/>
    </location>
</feature>
<dbReference type="KEGG" id="plei:Q9312_00665"/>
<feature type="transmembrane region" description="Helical" evidence="6">
    <location>
        <begin position="619"/>
        <end position="637"/>
    </location>
</feature>
<feature type="transmembrane region" description="Helical" evidence="6">
    <location>
        <begin position="362"/>
        <end position="383"/>
    </location>
</feature>
<feature type="transmembrane region" description="Helical" evidence="6">
    <location>
        <begin position="287"/>
        <end position="308"/>
    </location>
</feature>
<feature type="domain" description="SSD" evidence="7">
    <location>
        <begin position="256"/>
        <end position="383"/>
    </location>
</feature>
<evidence type="ECO:0000256" key="6">
    <source>
        <dbReference type="SAM" id="Phobius"/>
    </source>
</evidence>
<evidence type="ECO:0000256" key="2">
    <source>
        <dbReference type="ARBA" id="ARBA00022475"/>
    </source>
</evidence>
<keyword evidence="3 6" id="KW-0812">Transmembrane</keyword>
<dbReference type="InterPro" id="IPR050545">
    <property type="entry name" value="Mycobact_MmpL"/>
</dbReference>
<evidence type="ECO:0000256" key="3">
    <source>
        <dbReference type="ARBA" id="ARBA00022692"/>
    </source>
</evidence>
<evidence type="ECO:0000256" key="5">
    <source>
        <dbReference type="ARBA" id="ARBA00023136"/>
    </source>
</evidence>
<feature type="transmembrane region" description="Helical" evidence="6">
    <location>
        <begin position="20"/>
        <end position="37"/>
    </location>
</feature>
<feature type="transmembrane region" description="Helical" evidence="6">
    <location>
        <begin position="416"/>
        <end position="435"/>
    </location>
</feature>
<keyword evidence="2" id="KW-1003">Cell membrane</keyword>
<evidence type="ECO:0000259" key="7">
    <source>
        <dbReference type="PROSITE" id="PS50156"/>
    </source>
</evidence>
<feature type="transmembrane region" description="Helical" evidence="6">
    <location>
        <begin position="644"/>
        <end position="664"/>
    </location>
</feature>
<dbReference type="EMBL" id="CP133548">
    <property type="protein sequence ID" value="WMS87457.1"/>
    <property type="molecule type" value="Genomic_DNA"/>
</dbReference>
<dbReference type="GO" id="GO:0005886">
    <property type="term" value="C:plasma membrane"/>
    <property type="evidence" value="ECO:0007669"/>
    <property type="project" value="UniProtKB-SubCell"/>
</dbReference>
<proteinExistence type="predicted"/>
<dbReference type="InterPro" id="IPR003392">
    <property type="entry name" value="PTHD_SSD"/>
</dbReference>
<dbReference type="InterPro" id="IPR004869">
    <property type="entry name" value="MMPL_dom"/>
</dbReference>
<evidence type="ECO:0000313" key="8">
    <source>
        <dbReference type="EMBL" id="WMS87457.1"/>
    </source>
</evidence>
<dbReference type="Pfam" id="PF02460">
    <property type="entry name" value="Patched"/>
    <property type="match status" value="1"/>
</dbReference>
<gene>
    <name evidence="8" type="ORF">Q9312_00665</name>
</gene>
<feature type="transmembrane region" description="Helical" evidence="6">
    <location>
        <begin position="258"/>
        <end position="281"/>
    </location>
</feature>
<dbReference type="Gene3D" id="1.20.1640.10">
    <property type="entry name" value="Multidrug efflux transporter AcrB transmembrane domain"/>
    <property type="match status" value="2"/>
</dbReference>
<feature type="transmembrane region" description="Helical" evidence="6">
    <location>
        <begin position="670"/>
        <end position="691"/>
    </location>
</feature>
<dbReference type="PANTHER" id="PTHR33406:SF10">
    <property type="entry name" value="SSD DOMAIN-CONTAINING PROTEIN"/>
    <property type="match status" value="1"/>
</dbReference>
<accession>A0AA51X6M9</accession>
<evidence type="ECO:0000256" key="1">
    <source>
        <dbReference type="ARBA" id="ARBA00004651"/>
    </source>
</evidence>
<feature type="transmembrane region" description="Helical" evidence="6">
    <location>
        <begin position="231"/>
        <end position="251"/>
    </location>
</feature>
<keyword evidence="5 6" id="KW-0472">Membrane</keyword>
<feature type="transmembrane region" description="Helical" evidence="6">
    <location>
        <begin position="329"/>
        <end position="350"/>
    </location>
</feature>
<feature type="transmembrane region" description="Helical" evidence="6">
    <location>
        <begin position="712"/>
        <end position="734"/>
    </location>
</feature>
<protein>
    <submittedName>
        <fullName evidence="8">MMPL family transporter</fullName>
    </submittedName>
</protein>
<dbReference type="InterPro" id="IPR000731">
    <property type="entry name" value="SSD"/>
</dbReference>
<keyword evidence="9" id="KW-1185">Reference proteome</keyword>
<evidence type="ECO:0000313" key="9">
    <source>
        <dbReference type="Proteomes" id="UP001239782"/>
    </source>
</evidence>
<keyword evidence="4 6" id="KW-1133">Transmembrane helix</keyword>
<dbReference type="Pfam" id="PF03176">
    <property type="entry name" value="MMPL"/>
    <property type="match status" value="1"/>
</dbReference>
<dbReference type="Proteomes" id="UP001239782">
    <property type="component" value="Chromosome"/>
</dbReference>
<dbReference type="RefSeq" id="WP_309202600.1">
    <property type="nucleotide sequence ID" value="NZ_CP133548.1"/>
</dbReference>
<organism evidence="8 9">
    <name type="scientific">Pleionea litopenaei</name>
    <dbReference type="NCBI Taxonomy" id="3070815"/>
    <lineage>
        <taxon>Bacteria</taxon>
        <taxon>Pseudomonadati</taxon>
        <taxon>Pseudomonadota</taxon>
        <taxon>Gammaproteobacteria</taxon>
        <taxon>Oceanospirillales</taxon>
        <taxon>Pleioneaceae</taxon>
        <taxon>Pleionea</taxon>
    </lineage>
</organism>
<dbReference type="AlphaFoldDB" id="A0AA51X6M9"/>
<reference evidence="8 9" key="1">
    <citation type="submission" date="2023-08" db="EMBL/GenBank/DDBJ databases">
        <title>Pleionea litopenaei sp. nov., isolated from stomach of juvenile Litopenaeus vannamei.</title>
        <authorList>
            <person name="Rho A.M."/>
            <person name="Hwang C.Y."/>
        </authorList>
    </citation>
    <scope>NUCLEOTIDE SEQUENCE [LARGE SCALE GENOMIC DNA]</scope>
    <source>
        <strain evidence="8 9">HL-JVS1</strain>
    </source>
</reference>
<name>A0AA51X6M9_9GAMM</name>
<dbReference type="PANTHER" id="PTHR33406">
    <property type="entry name" value="MEMBRANE PROTEIN MJ1562-RELATED"/>
    <property type="match status" value="1"/>
</dbReference>
<dbReference type="PROSITE" id="PS50156">
    <property type="entry name" value="SSD"/>
    <property type="match status" value="1"/>
</dbReference>